<dbReference type="EMBL" id="JACAZI010000008">
    <property type="protein sequence ID" value="KAF7354394.1"/>
    <property type="molecule type" value="Genomic_DNA"/>
</dbReference>
<accession>A0A8H6Y9R5</accession>
<dbReference type="Proteomes" id="UP000620124">
    <property type="component" value="Unassembled WGS sequence"/>
</dbReference>
<evidence type="ECO:0000313" key="3">
    <source>
        <dbReference type="Proteomes" id="UP000620124"/>
    </source>
</evidence>
<name>A0A8H6Y9R5_9AGAR</name>
<organism evidence="2 3">
    <name type="scientific">Mycena venus</name>
    <dbReference type="NCBI Taxonomy" id="2733690"/>
    <lineage>
        <taxon>Eukaryota</taxon>
        <taxon>Fungi</taxon>
        <taxon>Dikarya</taxon>
        <taxon>Basidiomycota</taxon>
        <taxon>Agaricomycotina</taxon>
        <taxon>Agaricomycetes</taxon>
        <taxon>Agaricomycetidae</taxon>
        <taxon>Agaricales</taxon>
        <taxon>Marasmiineae</taxon>
        <taxon>Mycenaceae</taxon>
        <taxon>Mycena</taxon>
    </lineage>
</organism>
<dbReference type="AlphaFoldDB" id="A0A8H6Y9R5"/>
<feature type="compositionally biased region" description="Low complexity" evidence="1">
    <location>
        <begin position="202"/>
        <end position="217"/>
    </location>
</feature>
<proteinExistence type="predicted"/>
<feature type="region of interest" description="Disordered" evidence="1">
    <location>
        <begin position="43"/>
        <end position="128"/>
    </location>
</feature>
<keyword evidence="3" id="KW-1185">Reference proteome</keyword>
<feature type="compositionally biased region" description="Basic and acidic residues" evidence="1">
    <location>
        <begin position="79"/>
        <end position="90"/>
    </location>
</feature>
<feature type="compositionally biased region" description="Low complexity" evidence="1">
    <location>
        <begin position="149"/>
        <end position="163"/>
    </location>
</feature>
<gene>
    <name evidence="2" type="ORF">MVEN_01128300</name>
</gene>
<feature type="region of interest" description="Disordered" evidence="1">
    <location>
        <begin position="148"/>
        <end position="239"/>
    </location>
</feature>
<comment type="caution">
    <text evidence="2">The sequence shown here is derived from an EMBL/GenBank/DDBJ whole genome shotgun (WGS) entry which is preliminary data.</text>
</comment>
<reference evidence="2" key="1">
    <citation type="submission" date="2020-05" db="EMBL/GenBank/DDBJ databases">
        <title>Mycena genomes resolve the evolution of fungal bioluminescence.</title>
        <authorList>
            <person name="Tsai I.J."/>
        </authorList>
    </citation>
    <scope>NUCLEOTIDE SEQUENCE</scope>
    <source>
        <strain evidence="2">CCC161011</strain>
    </source>
</reference>
<evidence type="ECO:0000313" key="2">
    <source>
        <dbReference type="EMBL" id="KAF7354394.1"/>
    </source>
</evidence>
<evidence type="ECO:0000256" key="1">
    <source>
        <dbReference type="SAM" id="MobiDB-lite"/>
    </source>
</evidence>
<sequence length="459" mass="49670">MPKTTQKTHPLKGRARRATFLDEEFRRVKDECMRAGRELKDAIFAGENQKAQPSGMMLAQAPKDPQPPPRLPPMLAQYAREKHDENREGGPTKPPFPRSISDPLPLPSSSPRPLGTRESKESLPSVMSLPLLGMTRGVPVSHRLPLRVTNPGGTMSMSSSNGSLVETPNLRPTKSSPLRDGIASAAQDSANAQPMHIGNAVSGTSTSTLSPSRSGSSQREKSKISRHSKGPTPQVEDNAKISMVPLGNKDKDDDATWHGLEGRLSSMRSARGISPHDSPWLGPLVDLNEDITYTPDYSEYHSDLCYFNDSDDSDPDSDDDTVWPLDGTVTMGYLTPKAAVLSDMPLPYGSYTPLPAMSSSSPYTSAELYTTPYVSPQVQRSPYQPLGRSGTPLAYGTTPPMQPQRSSPGTVYAPMAHTSHAQYLGPFLSESPAAGHATSPYAAAQNYSSPYVQGRGYYN</sequence>
<protein>
    <submittedName>
        <fullName evidence="2">Uncharacterized protein</fullName>
    </submittedName>
</protein>
<feature type="compositionally biased region" description="Polar residues" evidence="1">
    <location>
        <begin position="164"/>
        <end position="176"/>
    </location>
</feature>
<dbReference type="OrthoDB" id="3048996at2759"/>